<dbReference type="RefSeq" id="WP_238726225.1">
    <property type="nucleotide sequence ID" value="NZ_JAHQCX010000002.1"/>
</dbReference>
<dbReference type="EC" id="3.2.1.52" evidence="3"/>
<dbReference type="InterPro" id="IPR001764">
    <property type="entry name" value="Glyco_hydro_3_N"/>
</dbReference>
<proteinExistence type="inferred from homology"/>
<evidence type="ECO:0000313" key="8">
    <source>
        <dbReference type="EMBL" id="MBU9724967.1"/>
    </source>
</evidence>
<evidence type="ECO:0000256" key="5">
    <source>
        <dbReference type="ARBA" id="ARBA00023295"/>
    </source>
</evidence>
<evidence type="ECO:0000256" key="6">
    <source>
        <dbReference type="SAM" id="MobiDB-lite"/>
    </source>
</evidence>
<dbReference type="Proteomes" id="UP001314681">
    <property type="component" value="Unassembled WGS sequence"/>
</dbReference>
<dbReference type="PROSITE" id="PS51257">
    <property type="entry name" value="PROKAR_LIPOPROTEIN"/>
    <property type="match status" value="1"/>
</dbReference>
<feature type="domain" description="Glycoside hydrolase family 3 N-terminal" evidence="7">
    <location>
        <begin position="71"/>
        <end position="383"/>
    </location>
</feature>
<dbReference type="EMBL" id="JAHQCX010000002">
    <property type="protein sequence ID" value="MBU9724967.1"/>
    <property type="molecule type" value="Genomic_DNA"/>
</dbReference>
<dbReference type="Gene3D" id="3.20.20.300">
    <property type="entry name" value="Glycoside hydrolase, family 3, N-terminal domain"/>
    <property type="match status" value="1"/>
</dbReference>
<comment type="caution">
    <text evidence="8">The sequence shown here is derived from an EMBL/GenBank/DDBJ whole genome shotgun (WGS) entry which is preliminary data.</text>
</comment>
<reference evidence="8 9" key="1">
    <citation type="submission" date="2021-06" db="EMBL/GenBank/DDBJ databases">
        <title>Description of novel taxa of the family Lachnospiraceae.</title>
        <authorList>
            <person name="Chaplin A.V."/>
            <person name="Sokolova S.R."/>
            <person name="Pikina A.P."/>
            <person name="Korzhanova M."/>
            <person name="Belova V."/>
            <person name="Korostin D."/>
            <person name="Efimov B.A."/>
        </authorList>
    </citation>
    <scope>NUCLEOTIDE SEQUENCE [LARGE SCALE GENOMIC DNA]</scope>
    <source>
        <strain evidence="8 9">ASD4241</strain>
    </source>
</reference>
<accession>A0ABS6K372</accession>
<evidence type="ECO:0000313" key="9">
    <source>
        <dbReference type="Proteomes" id="UP001314681"/>
    </source>
</evidence>
<dbReference type="InterPro" id="IPR050226">
    <property type="entry name" value="NagZ_Beta-hexosaminidase"/>
</dbReference>
<dbReference type="PANTHER" id="PTHR30480">
    <property type="entry name" value="BETA-HEXOSAMINIDASE-RELATED"/>
    <property type="match status" value="1"/>
</dbReference>
<dbReference type="PANTHER" id="PTHR30480:SF13">
    <property type="entry name" value="BETA-HEXOSAMINIDASE"/>
    <property type="match status" value="1"/>
</dbReference>
<evidence type="ECO:0000256" key="3">
    <source>
        <dbReference type="ARBA" id="ARBA00012663"/>
    </source>
</evidence>
<organism evidence="8 9">
    <name type="scientific">Diplocloster modestus</name>
    <dbReference type="NCBI Taxonomy" id="2850322"/>
    <lineage>
        <taxon>Bacteria</taxon>
        <taxon>Bacillati</taxon>
        <taxon>Bacillota</taxon>
        <taxon>Clostridia</taxon>
        <taxon>Lachnospirales</taxon>
        <taxon>Lachnospiraceae</taxon>
        <taxon>Diplocloster</taxon>
    </lineage>
</organism>
<protein>
    <recommendedName>
        <fullName evidence="3">beta-N-acetylhexosaminidase</fullName>
        <ecNumber evidence="3">3.2.1.52</ecNumber>
    </recommendedName>
</protein>
<keyword evidence="9" id="KW-1185">Reference proteome</keyword>
<dbReference type="SUPFAM" id="SSF51445">
    <property type="entry name" value="(Trans)glycosidases"/>
    <property type="match status" value="1"/>
</dbReference>
<dbReference type="Pfam" id="PF00933">
    <property type="entry name" value="Glyco_hydro_3"/>
    <property type="match status" value="1"/>
</dbReference>
<evidence type="ECO:0000259" key="7">
    <source>
        <dbReference type="Pfam" id="PF00933"/>
    </source>
</evidence>
<feature type="region of interest" description="Disordered" evidence="6">
    <location>
        <begin position="28"/>
        <end position="61"/>
    </location>
</feature>
<sequence length="393" mass="43374">MKLLSFGLPILVLLVGCTILTGCMSTHNPKPEASSPIETKVPETDSPETDVPESDSTNKSQLENMVHDMSIEEKVGQMFLVRCPEKDQLDSITDYHLGGYLLFSRDFKGKNRQQLMETVESYQDLSDIHLFIAVDEEGGSVNRLSSNSAFREEPFLSPQELYKSGGFDQIIRDTREKSGLLKSLGINVNMAPVCDISTNPKDFIYGRTFGKEAEETSEYVQDVVKTMAEEQIGSVLKHFPGYGDNADTHTGIAHDKRSYDTFADSDWKPFEAGIGAGANAVLVSHNIVEAIDSEYPASLSLKMHQILRDELNFDGVIMTDDLYMDAIKDYTGDDEAAVTAVLAGNDILCCTDFQQQIPAVVRAVEEGVIPEAQIDASVLRILKWKQAIGLIQG</sequence>
<evidence type="ECO:0000256" key="4">
    <source>
        <dbReference type="ARBA" id="ARBA00022801"/>
    </source>
</evidence>
<dbReference type="InterPro" id="IPR017853">
    <property type="entry name" value="GH"/>
</dbReference>
<dbReference type="InterPro" id="IPR036962">
    <property type="entry name" value="Glyco_hydro_3_N_sf"/>
</dbReference>
<evidence type="ECO:0000256" key="1">
    <source>
        <dbReference type="ARBA" id="ARBA00001231"/>
    </source>
</evidence>
<comment type="catalytic activity">
    <reaction evidence="1">
        <text>Hydrolysis of terminal non-reducing N-acetyl-D-hexosamine residues in N-acetyl-beta-D-hexosaminides.</text>
        <dbReference type="EC" id="3.2.1.52"/>
    </reaction>
</comment>
<keyword evidence="4" id="KW-0378">Hydrolase</keyword>
<keyword evidence="5" id="KW-0326">Glycosidase</keyword>
<gene>
    <name evidence="8" type="ORF">KTH90_02950</name>
</gene>
<evidence type="ECO:0000256" key="2">
    <source>
        <dbReference type="ARBA" id="ARBA00005336"/>
    </source>
</evidence>
<name>A0ABS6K372_9FIRM</name>
<comment type="similarity">
    <text evidence="2">Belongs to the glycosyl hydrolase 3 family.</text>
</comment>